<dbReference type="PANTHER" id="PTHR38600:SF1">
    <property type="entry name" value="TRANSCRIPTIONAL REGULATORY PROTEIN"/>
    <property type="match status" value="1"/>
</dbReference>
<organism evidence="3 4">
    <name type="scientific">Actinomycetospora cinnamomea</name>
    <dbReference type="NCBI Taxonomy" id="663609"/>
    <lineage>
        <taxon>Bacteria</taxon>
        <taxon>Bacillati</taxon>
        <taxon>Actinomycetota</taxon>
        <taxon>Actinomycetes</taxon>
        <taxon>Pseudonocardiales</taxon>
        <taxon>Pseudonocardiaceae</taxon>
        <taxon>Actinomycetospora</taxon>
    </lineage>
</organism>
<dbReference type="InterPro" id="IPR001845">
    <property type="entry name" value="HTH_ArsR_DNA-bd_dom"/>
</dbReference>
<accession>A0A2U1F8C0</accession>
<dbReference type="OrthoDB" id="3399802at2"/>
<feature type="domain" description="HTH arsR-type" evidence="2">
    <location>
        <begin position="9"/>
        <end position="106"/>
    </location>
</feature>
<feature type="region of interest" description="Disordered" evidence="1">
    <location>
        <begin position="62"/>
        <end position="91"/>
    </location>
</feature>
<evidence type="ECO:0000256" key="1">
    <source>
        <dbReference type="SAM" id="MobiDB-lite"/>
    </source>
</evidence>
<dbReference type="AlphaFoldDB" id="A0A2U1F8C0"/>
<dbReference type="EMBL" id="QEKW01000008">
    <property type="protein sequence ID" value="PVZ08414.1"/>
    <property type="molecule type" value="Genomic_DNA"/>
</dbReference>
<evidence type="ECO:0000313" key="3">
    <source>
        <dbReference type="EMBL" id="PVZ08414.1"/>
    </source>
</evidence>
<sequence length="230" mass="24677">MDDQPGTGDLHAAQASPSRRRLLRLLRESESAQDAHQLAASVGLHVTTVRFHLQVLEKAGLVRSRPQPRGSSGRPRTVYAPVGRSDAERSTSPYEQLARLLAAHLDETVAGRTARAERAGATWATQLLPAAGTSDASSATSVETATRHVHDVFEDLGFDPELTTTGDLRRIALRACPFRAVAREHPEVVCSMHLGLLRGALARLGTPPTTVELLPFVEPELCVAHLAPAG</sequence>
<feature type="compositionally biased region" description="Low complexity" evidence="1">
    <location>
        <begin position="63"/>
        <end position="76"/>
    </location>
</feature>
<dbReference type="InterPro" id="IPR011991">
    <property type="entry name" value="ArsR-like_HTH"/>
</dbReference>
<protein>
    <submittedName>
        <fullName evidence="3">ArsR family transcriptional regulator</fullName>
    </submittedName>
</protein>
<dbReference type="SMART" id="SM00418">
    <property type="entry name" value="HTH_ARSR"/>
    <property type="match status" value="1"/>
</dbReference>
<name>A0A2U1F8C0_9PSEU</name>
<dbReference type="CDD" id="cd00090">
    <property type="entry name" value="HTH_ARSR"/>
    <property type="match status" value="1"/>
</dbReference>
<keyword evidence="4" id="KW-1185">Reference proteome</keyword>
<dbReference type="Proteomes" id="UP000245639">
    <property type="component" value="Unassembled WGS sequence"/>
</dbReference>
<dbReference type="Gene3D" id="1.10.10.10">
    <property type="entry name" value="Winged helix-like DNA-binding domain superfamily/Winged helix DNA-binding domain"/>
    <property type="match status" value="1"/>
</dbReference>
<dbReference type="PANTHER" id="PTHR38600">
    <property type="entry name" value="TRANSCRIPTIONAL REGULATORY PROTEIN"/>
    <property type="match status" value="1"/>
</dbReference>
<dbReference type="InterPro" id="IPR036390">
    <property type="entry name" value="WH_DNA-bd_sf"/>
</dbReference>
<evidence type="ECO:0000259" key="2">
    <source>
        <dbReference type="SMART" id="SM00418"/>
    </source>
</evidence>
<dbReference type="Pfam" id="PF12840">
    <property type="entry name" value="HTH_20"/>
    <property type="match status" value="1"/>
</dbReference>
<dbReference type="GO" id="GO:0003700">
    <property type="term" value="F:DNA-binding transcription factor activity"/>
    <property type="evidence" value="ECO:0007669"/>
    <property type="project" value="InterPro"/>
</dbReference>
<dbReference type="InterPro" id="IPR036388">
    <property type="entry name" value="WH-like_DNA-bd_sf"/>
</dbReference>
<proteinExistence type="predicted"/>
<dbReference type="SUPFAM" id="SSF46785">
    <property type="entry name" value="Winged helix' DNA-binding domain"/>
    <property type="match status" value="1"/>
</dbReference>
<comment type="caution">
    <text evidence="3">The sequence shown here is derived from an EMBL/GenBank/DDBJ whole genome shotgun (WGS) entry which is preliminary data.</text>
</comment>
<gene>
    <name evidence="3" type="ORF">C8D89_1086</name>
</gene>
<dbReference type="RefSeq" id="WP_116709142.1">
    <property type="nucleotide sequence ID" value="NZ_QEKW01000008.1"/>
</dbReference>
<reference evidence="3 4" key="1">
    <citation type="submission" date="2018-04" db="EMBL/GenBank/DDBJ databases">
        <title>Genomic Encyclopedia of Type Strains, Phase IV (KMG-IV): sequencing the most valuable type-strain genomes for metagenomic binning, comparative biology and taxonomic classification.</title>
        <authorList>
            <person name="Goeker M."/>
        </authorList>
    </citation>
    <scope>NUCLEOTIDE SEQUENCE [LARGE SCALE GENOMIC DNA]</scope>
    <source>
        <strain evidence="3 4">DSM 45771</strain>
    </source>
</reference>
<evidence type="ECO:0000313" key="4">
    <source>
        <dbReference type="Proteomes" id="UP000245639"/>
    </source>
</evidence>